<dbReference type="SUPFAM" id="SSF55186">
    <property type="entry name" value="ThrRS/AlaRS common domain"/>
    <property type="match status" value="1"/>
</dbReference>
<dbReference type="EMBL" id="JBAMIC010000007">
    <property type="protein sequence ID" value="KAK7105835.1"/>
    <property type="molecule type" value="Genomic_DNA"/>
</dbReference>
<evidence type="ECO:0000313" key="3">
    <source>
        <dbReference type="Proteomes" id="UP001374579"/>
    </source>
</evidence>
<organism evidence="2 3">
    <name type="scientific">Littorina saxatilis</name>
    <dbReference type="NCBI Taxonomy" id="31220"/>
    <lineage>
        <taxon>Eukaryota</taxon>
        <taxon>Metazoa</taxon>
        <taxon>Spiralia</taxon>
        <taxon>Lophotrochozoa</taxon>
        <taxon>Mollusca</taxon>
        <taxon>Gastropoda</taxon>
        <taxon>Caenogastropoda</taxon>
        <taxon>Littorinimorpha</taxon>
        <taxon>Littorinoidea</taxon>
        <taxon>Littorinidae</taxon>
        <taxon>Littorina</taxon>
    </lineage>
</organism>
<evidence type="ECO:0000259" key="1">
    <source>
        <dbReference type="SMART" id="SM00863"/>
    </source>
</evidence>
<dbReference type="GO" id="GO:0005739">
    <property type="term" value="C:mitochondrion"/>
    <property type="evidence" value="ECO:0007669"/>
    <property type="project" value="TreeGrafter"/>
</dbReference>
<protein>
    <recommendedName>
        <fullName evidence="1">Threonyl/alanyl tRNA synthetase SAD domain-containing protein</fullName>
    </recommendedName>
</protein>
<dbReference type="PANTHER" id="PTHR42753:SF9">
    <property type="entry name" value="LARGE RIBOSOMAL SUBUNIT PROTEIN ML39"/>
    <property type="match status" value="1"/>
</dbReference>
<dbReference type="Proteomes" id="UP001374579">
    <property type="component" value="Unassembled WGS sequence"/>
</dbReference>
<dbReference type="AlphaFoldDB" id="A0AAN9BM46"/>
<dbReference type="SMART" id="SM00863">
    <property type="entry name" value="tRNA_SAD"/>
    <property type="match status" value="1"/>
</dbReference>
<gene>
    <name evidence="2" type="ORF">V1264_017165</name>
</gene>
<dbReference type="PANTHER" id="PTHR42753">
    <property type="entry name" value="MITOCHONDRIAL RIBOSOME PROTEIN L39/PROLYL-TRNA LIGASE FAMILY MEMBER"/>
    <property type="match status" value="1"/>
</dbReference>
<dbReference type="InterPro" id="IPR050062">
    <property type="entry name" value="Pro-tRNA_synthetase"/>
</dbReference>
<dbReference type="Pfam" id="PF07973">
    <property type="entry name" value="tRNA_SAD"/>
    <property type="match status" value="1"/>
</dbReference>
<dbReference type="Gene3D" id="3.30.980.10">
    <property type="entry name" value="Threonyl-trna Synthetase, Chain A, domain 2"/>
    <property type="match status" value="1"/>
</dbReference>
<dbReference type="GO" id="GO:0003723">
    <property type="term" value="F:RNA binding"/>
    <property type="evidence" value="ECO:0007669"/>
    <property type="project" value="TreeGrafter"/>
</dbReference>
<dbReference type="Gene3D" id="3.10.20.30">
    <property type="match status" value="1"/>
</dbReference>
<comment type="caution">
    <text evidence="2">The sequence shown here is derived from an EMBL/GenBank/DDBJ whole genome shotgun (WGS) entry which is preliminary data.</text>
</comment>
<feature type="domain" description="Threonyl/alanyl tRNA synthetase SAD" evidence="1">
    <location>
        <begin position="246"/>
        <end position="292"/>
    </location>
</feature>
<sequence>MATSCRSLALLRIFLAKSKPAARCIHTESKVTNSLVREKRNALFESEKQRQLSLVSRIEKIEVQYKGQPEDCTLVMNKNLSTPFNCAMHIEEVVMSRSVLALVNGEPWDMHRPLKESCQLHFMHFEDENPTLANEAFWRSCSFMLGYVLETAFKEQHYVQLCSFPVPNVRSGSFVYDADLGLEDWRPNSIELNTLSRTGFKLFFKEYRFERLKVDASVALNMFADNRFKTTQIPSIASRSESGSTVTVYRMGDHVDITGGPLISNTGQLGRFNVTAFHDIESSSYGPLTRVQGTALPVQLPMHYWSYENIIAKRAQKLNTAPVPELKQAQPLQSSAS</sequence>
<dbReference type="GO" id="GO:0005524">
    <property type="term" value="F:ATP binding"/>
    <property type="evidence" value="ECO:0007669"/>
    <property type="project" value="InterPro"/>
</dbReference>
<accession>A0AAN9BM46</accession>
<dbReference type="InterPro" id="IPR012675">
    <property type="entry name" value="Beta-grasp_dom_sf"/>
</dbReference>
<dbReference type="GO" id="GO:0043039">
    <property type="term" value="P:tRNA aminoacylation"/>
    <property type="evidence" value="ECO:0007669"/>
    <property type="project" value="InterPro"/>
</dbReference>
<evidence type="ECO:0000313" key="2">
    <source>
        <dbReference type="EMBL" id="KAK7105835.1"/>
    </source>
</evidence>
<proteinExistence type="predicted"/>
<dbReference type="InterPro" id="IPR012947">
    <property type="entry name" value="tRNA_SAD"/>
</dbReference>
<dbReference type="GO" id="GO:0004812">
    <property type="term" value="F:aminoacyl-tRNA ligase activity"/>
    <property type="evidence" value="ECO:0007669"/>
    <property type="project" value="InterPro"/>
</dbReference>
<dbReference type="CDD" id="cd01667">
    <property type="entry name" value="TGS_ThrRS"/>
    <property type="match status" value="1"/>
</dbReference>
<keyword evidence="3" id="KW-1185">Reference proteome</keyword>
<reference evidence="2 3" key="1">
    <citation type="submission" date="2024-02" db="EMBL/GenBank/DDBJ databases">
        <title>Chromosome-scale genome assembly of the rough periwinkle Littorina saxatilis.</title>
        <authorList>
            <person name="De Jode A."/>
            <person name="Faria R."/>
            <person name="Formenti G."/>
            <person name="Sims Y."/>
            <person name="Smith T.P."/>
            <person name="Tracey A."/>
            <person name="Wood J.M.D."/>
            <person name="Zagrodzka Z.B."/>
            <person name="Johannesson K."/>
            <person name="Butlin R.K."/>
            <person name="Leder E.H."/>
        </authorList>
    </citation>
    <scope>NUCLEOTIDE SEQUENCE [LARGE SCALE GENOMIC DNA]</scope>
    <source>
        <strain evidence="2">Snail1</strain>
        <tissue evidence="2">Muscle</tissue>
    </source>
</reference>
<name>A0AAN9BM46_9CAEN</name>
<dbReference type="InterPro" id="IPR018163">
    <property type="entry name" value="Thr/Ala-tRNA-synth_IIc_edit"/>
</dbReference>